<comment type="caution">
    <text evidence="1">The sequence shown here is derived from an EMBL/GenBank/DDBJ whole genome shotgun (WGS) entry which is preliminary data.</text>
</comment>
<dbReference type="AlphaFoldDB" id="A0A009PL02"/>
<gene>
    <name evidence="1" type="ORF">J506_0163</name>
</gene>
<evidence type="ECO:0000313" key="2">
    <source>
        <dbReference type="Proteomes" id="UP000021108"/>
    </source>
</evidence>
<protein>
    <submittedName>
        <fullName evidence="1">Uncharacterized protein</fullName>
    </submittedName>
</protein>
<dbReference type="PATRIC" id="fig|1310607.3.peg.164"/>
<dbReference type="Proteomes" id="UP000021108">
    <property type="component" value="Unassembled WGS sequence"/>
</dbReference>
<sequence length="178" mass="20869">MINLANQREALIAEVEVFKKDSMELWFVPDLAASYTNRDFFSYSIIEDNQVFFMIEQTRQLWEFWNKAKDHNLPKGSVLIVEDQIKTMWQDNEEPENCVNKEKYFNCLGDCLDIEDIISITKQRYAYISAEKVYGTWVAKFEAGELKKDYFFVGSQKECEEIVESNKALYSSRMGANS</sequence>
<dbReference type="EMBL" id="JEXD01000001">
    <property type="protein sequence ID" value="EXC09926.1"/>
    <property type="molecule type" value="Genomic_DNA"/>
</dbReference>
<proteinExistence type="predicted"/>
<reference evidence="1 2" key="1">
    <citation type="submission" date="2014-02" db="EMBL/GenBank/DDBJ databases">
        <title>Comparative genomics and transcriptomics to identify genetic mechanisms underlying the emergence of carbapenem resistant Acinetobacter baumannii (CRAb).</title>
        <authorList>
            <person name="Harris A.D."/>
            <person name="Johnson K.J."/>
            <person name="George J."/>
            <person name="Shefchek K."/>
            <person name="Daugherty S.C."/>
            <person name="Parankush S."/>
            <person name="Sadzewicz L."/>
            <person name="Tallon L."/>
            <person name="Sengamalay N."/>
            <person name="Hazen T.H."/>
            <person name="Rasko D.A."/>
        </authorList>
    </citation>
    <scope>NUCLEOTIDE SEQUENCE [LARGE SCALE GENOMIC DNA]</scope>
    <source>
        <strain evidence="1 2">625974</strain>
    </source>
</reference>
<name>A0A009PL02_ACIBA</name>
<evidence type="ECO:0000313" key="1">
    <source>
        <dbReference type="EMBL" id="EXC09926.1"/>
    </source>
</evidence>
<accession>A0A009PL02</accession>
<dbReference type="RefSeq" id="WP_032003041.1">
    <property type="nucleotide sequence ID" value="NZ_JEXD01000001.1"/>
</dbReference>
<organism evidence="1 2">
    <name type="scientific">Acinetobacter baumannii 625974</name>
    <dbReference type="NCBI Taxonomy" id="1310607"/>
    <lineage>
        <taxon>Bacteria</taxon>
        <taxon>Pseudomonadati</taxon>
        <taxon>Pseudomonadota</taxon>
        <taxon>Gammaproteobacteria</taxon>
        <taxon>Moraxellales</taxon>
        <taxon>Moraxellaceae</taxon>
        <taxon>Acinetobacter</taxon>
        <taxon>Acinetobacter calcoaceticus/baumannii complex</taxon>
    </lineage>
</organism>